<organism evidence="2 3">
    <name type="scientific">Candidatus Vampirococcus lugosii</name>
    <dbReference type="NCBI Taxonomy" id="2789015"/>
    <lineage>
        <taxon>Bacteria</taxon>
        <taxon>Candidatus Absconditibacteriota</taxon>
        <taxon>Vampirococcus</taxon>
    </lineage>
</organism>
<keyword evidence="3" id="KW-1185">Reference proteome</keyword>
<evidence type="ECO:0000256" key="1">
    <source>
        <dbReference type="SAM" id="Phobius"/>
    </source>
</evidence>
<dbReference type="Proteomes" id="UP000680365">
    <property type="component" value="Unassembled WGS sequence"/>
</dbReference>
<name>A0ABS5QKQ4_9BACT</name>
<keyword evidence="1" id="KW-0472">Membrane</keyword>
<evidence type="ECO:0000313" key="3">
    <source>
        <dbReference type="Proteomes" id="UP000680365"/>
    </source>
</evidence>
<keyword evidence="1" id="KW-0812">Transmembrane</keyword>
<accession>A0ABS5QKQ4</accession>
<reference evidence="2 3" key="1">
    <citation type="journal article" date="2021" name="Nat. Commun.">
        <title>Reductive evolution and unique predatory mode in the CPR bacterium Vampirococcus lugosii.</title>
        <authorList>
            <person name="Moreira D."/>
            <person name="Zivanovic Y."/>
            <person name="Lopez-Archilla A.I."/>
            <person name="Iniesto M."/>
            <person name="Lopez-Garcia P."/>
        </authorList>
    </citation>
    <scope>NUCLEOTIDE SEQUENCE [LARGE SCALE GENOMIC DNA]</scope>
    <source>
        <strain evidence="2">Chiprana</strain>
    </source>
</reference>
<evidence type="ECO:0000313" key="2">
    <source>
        <dbReference type="EMBL" id="MBS8121796.1"/>
    </source>
</evidence>
<dbReference type="EMBL" id="JAEDAM010000016">
    <property type="protein sequence ID" value="MBS8121796.1"/>
    <property type="molecule type" value="Genomic_DNA"/>
</dbReference>
<feature type="transmembrane region" description="Helical" evidence="1">
    <location>
        <begin position="175"/>
        <end position="194"/>
    </location>
</feature>
<proteinExistence type="predicted"/>
<protein>
    <submittedName>
        <fullName evidence="2">Uncharacterized protein</fullName>
    </submittedName>
</protein>
<keyword evidence="1" id="KW-1133">Transmembrane helix</keyword>
<dbReference type="RefSeq" id="WP_213348654.1">
    <property type="nucleotide sequence ID" value="NZ_JAEDAM010000016.1"/>
</dbReference>
<gene>
    <name evidence="2" type="ORF">VAMP_25n20</name>
</gene>
<comment type="caution">
    <text evidence="2">The sequence shown here is derived from an EMBL/GenBank/DDBJ whole genome shotgun (WGS) entry which is preliminary data.</text>
</comment>
<sequence length="287" mass="34232">MTKDKTKETKENINEAIKENIKKNKKNLDKQIDLYVLSLLQNKFFEQNFGYINIYEIIDPKELQKIGTNYSYLRKRIFYNVGIGNLKFKNLKNLSKKRIRQMLKKNNISFSKIIKNKNGKLEINTDILYRYFIYLKITKQGIEKLEEIRTEIRNNKKFISRIKKVSEYFFETKKLVIGIATTISGIAIFIISIYQNYTKTDINKFKIINEKFHYDKEGKMENYSKMIVNNFKFVSEILYEIGEIDNIEYLQVSENSQIIIIEHKNGKTYYFEMIDNDGEIEIKNLGD</sequence>